<sequence>MQVLQVGKFNPLYHYGGVETVVKTFSLYHQSRSHKITTLVEDFKSTKVHDAELGEFISFSKLKRTFWLFRNFKTFDLVYLHLPNLFLLIPINILRLFFKRPRVVVIYHSDIYKHGFIGKFYQALTTYLMKSVDHIICSSQELIESSFTLRFFKHKTSVVAFTCFESVKVKREASGYILLLARESHYKGIDFALKSLKKSAMKIKVLGSERRNEENFEFLGKVSDSEKWQLIQECEFVLMSSTSRAESYGLSIVEAFSQGKTVVAPSLGTGMNFLLGENERGVLFEPECEDSLLSAIKKLSTDVSYRGKLQQNAFAFYNSELSREKFEKCLTNILGKILPL</sequence>
<dbReference type="GO" id="GO:0009103">
    <property type="term" value="P:lipopolysaccharide biosynthetic process"/>
    <property type="evidence" value="ECO:0007669"/>
    <property type="project" value="TreeGrafter"/>
</dbReference>
<feature type="domain" description="Glycosyl transferase family 1" evidence="2">
    <location>
        <begin position="170"/>
        <end position="313"/>
    </location>
</feature>
<evidence type="ECO:0008006" key="6">
    <source>
        <dbReference type="Google" id="ProtNLM"/>
    </source>
</evidence>
<reference evidence="5" key="1">
    <citation type="journal article" date="2017" name="Proc. Natl. Acad. Sci. U.S.A.">
        <title>Simulation of Deepwater Horizon oil plume reveals substrate specialization within a complex community of hydrocarbon-degraders.</title>
        <authorList>
            <person name="Hu P."/>
            <person name="Dubinsky E.A."/>
            <person name="Probst A.J."/>
            <person name="Wang J."/>
            <person name="Sieber C.M.K."/>
            <person name="Tom L.M."/>
            <person name="Gardinali P."/>
            <person name="Banfield J.F."/>
            <person name="Atlas R.M."/>
            <person name="Andersen G.L."/>
        </authorList>
    </citation>
    <scope>NUCLEOTIDE SEQUENCE [LARGE SCALE GENOMIC DNA]</scope>
</reference>
<dbReference type="PANTHER" id="PTHR46401:SF2">
    <property type="entry name" value="GLYCOSYLTRANSFERASE WBBK-RELATED"/>
    <property type="match status" value="1"/>
</dbReference>
<name>A0A1Y5FB39_9BACT</name>
<protein>
    <recommendedName>
        <fullName evidence="6">Glycosyl transferase family 1 domain-containing protein</fullName>
    </recommendedName>
</protein>
<keyword evidence="1" id="KW-0808">Transferase</keyword>
<dbReference type="Gene3D" id="3.40.50.2000">
    <property type="entry name" value="Glycogen Phosphorylase B"/>
    <property type="match status" value="2"/>
</dbReference>
<evidence type="ECO:0000259" key="3">
    <source>
        <dbReference type="Pfam" id="PF13439"/>
    </source>
</evidence>
<dbReference type="AlphaFoldDB" id="A0A1Y5FB39"/>
<dbReference type="SUPFAM" id="SSF53756">
    <property type="entry name" value="UDP-Glycosyltransferase/glycogen phosphorylase"/>
    <property type="match status" value="1"/>
</dbReference>
<dbReference type="Proteomes" id="UP000196531">
    <property type="component" value="Unassembled WGS sequence"/>
</dbReference>
<dbReference type="PANTHER" id="PTHR46401">
    <property type="entry name" value="GLYCOSYLTRANSFERASE WBBK-RELATED"/>
    <property type="match status" value="1"/>
</dbReference>
<evidence type="ECO:0000313" key="4">
    <source>
        <dbReference type="EMBL" id="OUR96681.1"/>
    </source>
</evidence>
<dbReference type="InterPro" id="IPR001296">
    <property type="entry name" value="Glyco_trans_1"/>
</dbReference>
<proteinExistence type="predicted"/>
<evidence type="ECO:0000313" key="5">
    <source>
        <dbReference type="Proteomes" id="UP000196531"/>
    </source>
</evidence>
<dbReference type="EMBL" id="MAAO01000006">
    <property type="protein sequence ID" value="OUR96681.1"/>
    <property type="molecule type" value="Genomic_DNA"/>
</dbReference>
<dbReference type="Pfam" id="PF00534">
    <property type="entry name" value="Glycos_transf_1"/>
    <property type="match status" value="1"/>
</dbReference>
<evidence type="ECO:0000256" key="1">
    <source>
        <dbReference type="ARBA" id="ARBA00022679"/>
    </source>
</evidence>
<comment type="caution">
    <text evidence="4">The sequence shown here is derived from an EMBL/GenBank/DDBJ whole genome shotgun (WGS) entry which is preliminary data.</text>
</comment>
<feature type="domain" description="Glycosyltransferase subfamily 4-like N-terminal" evidence="3">
    <location>
        <begin position="15"/>
        <end position="145"/>
    </location>
</feature>
<dbReference type="Pfam" id="PF13439">
    <property type="entry name" value="Glyco_transf_4"/>
    <property type="match status" value="1"/>
</dbReference>
<dbReference type="GO" id="GO:0016757">
    <property type="term" value="F:glycosyltransferase activity"/>
    <property type="evidence" value="ECO:0007669"/>
    <property type="project" value="InterPro"/>
</dbReference>
<accession>A0A1Y5FB39</accession>
<dbReference type="InterPro" id="IPR028098">
    <property type="entry name" value="Glyco_trans_4-like_N"/>
</dbReference>
<organism evidence="4 5">
    <name type="scientific">Halobacteriovorax marinus</name>
    <dbReference type="NCBI Taxonomy" id="97084"/>
    <lineage>
        <taxon>Bacteria</taxon>
        <taxon>Pseudomonadati</taxon>
        <taxon>Bdellovibrionota</taxon>
        <taxon>Bacteriovoracia</taxon>
        <taxon>Bacteriovoracales</taxon>
        <taxon>Halobacteriovoraceae</taxon>
        <taxon>Halobacteriovorax</taxon>
    </lineage>
</organism>
<gene>
    <name evidence="4" type="ORF">A9Q84_10080</name>
</gene>
<evidence type="ECO:0000259" key="2">
    <source>
        <dbReference type="Pfam" id="PF00534"/>
    </source>
</evidence>